<organism evidence="1 2">
    <name type="scientific">Endozoicomonas elysicola</name>
    <dbReference type="NCBI Taxonomy" id="305900"/>
    <lineage>
        <taxon>Bacteria</taxon>
        <taxon>Pseudomonadati</taxon>
        <taxon>Pseudomonadota</taxon>
        <taxon>Gammaproteobacteria</taxon>
        <taxon>Oceanospirillales</taxon>
        <taxon>Endozoicomonadaceae</taxon>
        <taxon>Endozoicomonas</taxon>
    </lineage>
</organism>
<dbReference type="AlphaFoldDB" id="A0A081K6T6"/>
<accession>A0A081K6T6</accession>
<protein>
    <submittedName>
        <fullName evidence="1">Uncharacterized protein</fullName>
    </submittedName>
</protein>
<evidence type="ECO:0000313" key="2">
    <source>
        <dbReference type="Proteomes" id="UP000027997"/>
    </source>
</evidence>
<name>A0A081K6T6_9GAMM</name>
<dbReference type="Proteomes" id="UP000027997">
    <property type="component" value="Unassembled WGS sequence"/>
</dbReference>
<dbReference type="STRING" id="305900.GV64_03090"/>
<gene>
    <name evidence="1" type="ORF">GV64_03090</name>
</gene>
<keyword evidence="2" id="KW-1185">Reference proteome</keyword>
<dbReference type="RefSeq" id="WP_020584655.1">
    <property type="nucleotide sequence ID" value="NZ_JOJP01000001.1"/>
</dbReference>
<reference evidence="1 2" key="1">
    <citation type="submission" date="2014-06" db="EMBL/GenBank/DDBJ databases">
        <title>Whole Genome Sequences of Three Symbiotic Endozoicomonas Bacteria.</title>
        <authorList>
            <person name="Neave M.J."/>
            <person name="Apprill A."/>
            <person name="Voolstra C.R."/>
        </authorList>
    </citation>
    <scope>NUCLEOTIDE SEQUENCE [LARGE SCALE GENOMIC DNA]</scope>
    <source>
        <strain evidence="1 2">DSM 22380</strain>
    </source>
</reference>
<proteinExistence type="predicted"/>
<comment type="caution">
    <text evidence="1">The sequence shown here is derived from an EMBL/GenBank/DDBJ whole genome shotgun (WGS) entry which is preliminary data.</text>
</comment>
<evidence type="ECO:0000313" key="1">
    <source>
        <dbReference type="EMBL" id="KEI69862.1"/>
    </source>
</evidence>
<dbReference type="EMBL" id="JOJP01000001">
    <property type="protein sequence ID" value="KEI69862.1"/>
    <property type="molecule type" value="Genomic_DNA"/>
</dbReference>
<sequence>MDSAGAAVRSIVDVAGQVLMAPFRFGCWLGRKVVSAVASLCNYLTGHSEIKSKNQTFQVPIDDRKVTTVDVSQVSTAPEQPVQPTSASSVQMVSGTSSLVKVDNVGVFIDAVSALNNASEFFRTALAFISTSVDNGPARKEIEASGQKPQDYWPLYLAPLEKRRSSIELVIHDLKNFALKVQGQDGHVPHSKFSVLRVQMDDLTQLIQDCKIKHCRFITEDENNCFIRAKAFIDDCKKALSMELNTPHSVRGY</sequence>